<proteinExistence type="inferred from homology"/>
<evidence type="ECO:0000256" key="6">
    <source>
        <dbReference type="RuleBase" id="RU000716"/>
    </source>
</evidence>
<dbReference type="InterPro" id="IPR007627">
    <property type="entry name" value="RNA_pol_sigma70_r2"/>
</dbReference>
<accession>A0A0C1L3P4</accession>
<dbReference type="Pfam" id="PF08281">
    <property type="entry name" value="Sigma70_r4_2"/>
    <property type="match status" value="1"/>
</dbReference>
<dbReference type="EMBL" id="JSVC01000015">
    <property type="protein sequence ID" value="KIC94221.1"/>
    <property type="molecule type" value="Genomic_DNA"/>
</dbReference>
<evidence type="ECO:0000313" key="9">
    <source>
        <dbReference type="EMBL" id="KIC94221.1"/>
    </source>
</evidence>
<evidence type="ECO:0000256" key="3">
    <source>
        <dbReference type="ARBA" id="ARBA00023082"/>
    </source>
</evidence>
<dbReference type="InterPro" id="IPR000838">
    <property type="entry name" value="RNA_pol_sigma70_ECF_CS"/>
</dbReference>
<dbReference type="NCBIfam" id="TIGR02937">
    <property type="entry name" value="sigma70-ECF"/>
    <property type="match status" value="1"/>
</dbReference>
<keyword evidence="2 6" id="KW-0805">Transcription regulation</keyword>
<evidence type="ECO:0000313" key="10">
    <source>
        <dbReference type="Proteomes" id="UP000031408"/>
    </source>
</evidence>
<name>A0A0C1L3P4_9BACT</name>
<dbReference type="CDD" id="cd06171">
    <property type="entry name" value="Sigma70_r4"/>
    <property type="match status" value="1"/>
</dbReference>
<evidence type="ECO:0000259" key="7">
    <source>
        <dbReference type="Pfam" id="PF04542"/>
    </source>
</evidence>
<dbReference type="PANTHER" id="PTHR43133:SF51">
    <property type="entry name" value="RNA POLYMERASE SIGMA FACTOR"/>
    <property type="match status" value="1"/>
</dbReference>
<evidence type="ECO:0000259" key="8">
    <source>
        <dbReference type="Pfam" id="PF08281"/>
    </source>
</evidence>
<keyword evidence="5 6" id="KW-0804">Transcription</keyword>
<dbReference type="Gene3D" id="1.10.1740.10">
    <property type="match status" value="1"/>
</dbReference>
<keyword evidence="4 6" id="KW-0238">DNA-binding</keyword>
<dbReference type="PROSITE" id="PS01063">
    <property type="entry name" value="SIGMA70_ECF"/>
    <property type="match status" value="1"/>
</dbReference>
<dbReference type="SUPFAM" id="SSF88659">
    <property type="entry name" value="Sigma3 and sigma4 domains of RNA polymerase sigma factors"/>
    <property type="match status" value="1"/>
</dbReference>
<dbReference type="GO" id="GO:0006352">
    <property type="term" value="P:DNA-templated transcription initiation"/>
    <property type="evidence" value="ECO:0007669"/>
    <property type="project" value="InterPro"/>
</dbReference>
<feature type="domain" description="RNA polymerase sigma factor 70 region 4 type 2" evidence="8">
    <location>
        <begin position="126"/>
        <end position="177"/>
    </location>
</feature>
<dbReference type="OrthoDB" id="9780326at2"/>
<dbReference type="Gene3D" id="1.10.10.10">
    <property type="entry name" value="Winged helix-like DNA-binding domain superfamily/Winged helix DNA-binding domain"/>
    <property type="match status" value="1"/>
</dbReference>
<dbReference type="PANTHER" id="PTHR43133">
    <property type="entry name" value="RNA POLYMERASE ECF-TYPE SIGMA FACTO"/>
    <property type="match status" value="1"/>
</dbReference>
<reference evidence="9 10" key="1">
    <citation type="submission" date="2014-11" db="EMBL/GenBank/DDBJ databases">
        <title>Genome sequence of Flavihumibacter solisilvae 3-3.</title>
        <authorList>
            <person name="Zhou G."/>
            <person name="Li M."/>
            <person name="Wang G."/>
        </authorList>
    </citation>
    <scope>NUCLEOTIDE SEQUENCE [LARGE SCALE GENOMIC DNA]</scope>
    <source>
        <strain evidence="9 10">3-3</strain>
    </source>
</reference>
<feature type="domain" description="RNA polymerase sigma-70 region 2" evidence="7">
    <location>
        <begin position="25"/>
        <end position="91"/>
    </location>
</feature>
<dbReference type="Pfam" id="PF04542">
    <property type="entry name" value="Sigma70_r2"/>
    <property type="match status" value="1"/>
</dbReference>
<dbReference type="Proteomes" id="UP000031408">
    <property type="component" value="Unassembled WGS sequence"/>
</dbReference>
<dbReference type="InterPro" id="IPR013325">
    <property type="entry name" value="RNA_pol_sigma_r2"/>
</dbReference>
<keyword evidence="10" id="KW-1185">Reference proteome</keyword>
<dbReference type="STRING" id="1349421.OI18_14230"/>
<gene>
    <name evidence="9" type="ORF">OI18_14230</name>
</gene>
<protein>
    <recommendedName>
        <fullName evidence="6">RNA polymerase sigma factor</fullName>
    </recommendedName>
</protein>
<dbReference type="InterPro" id="IPR013249">
    <property type="entry name" value="RNA_pol_sigma70_r4_t2"/>
</dbReference>
<comment type="caution">
    <text evidence="9">The sequence shown here is derived from an EMBL/GenBank/DDBJ whole genome shotgun (WGS) entry which is preliminary data.</text>
</comment>
<dbReference type="InterPro" id="IPR036388">
    <property type="entry name" value="WH-like_DNA-bd_sf"/>
</dbReference>
<dbReference type="GO" id="GO:0003677">
    <property type="term" value="F:DNA binding"/>
    <property type="evidence" value="ECO:0007669"/>
    <property type="project" value="UniProtKB-KW"/>
</dbReference>
<dbReference type="InterPro" id="IPR013324">
    <property type="entry name" value="RNA_pol_sigma_r3/r4-like"/>
</dbReference>
<dbReference type="InterPro" id="IPR014284">
    <property type="entry name" value="RNA_pol_sigma-70_dom"/>
</dbReference>
<dbReference type="InterPro" id="IPR039425">
    <property type="entry name" value="RNA_pol_sigma-70-like"/>
</dbReference>
<dbReference type="AlphaFoldDB" id="A0A0C1L3P4"/>
<evidence type="ECO:0000256" key="1">
    <source>
        <dbReference type="ARBA" id="ARBA00010641"/>
    </source>
</evidence>
<organism evidence="9 10">
    <name type="scientific">Flavihumibacter solisilvae</name>
    <dbReference type="NCBI Taxonomy" id="1349421"/>
    <lineage>
        <taxon>Bacteria</taxon>
        <taxon>Pseudomonadati</taxon>
        <taxon>Bacteroidota</taxon>
        <taxon>Chitinophagia</taxon>
        <taxon>Chitinophagales</taxon>
        <taxon>Chitinophagaceae</taxon>
        <taxon>Flavihumibacter</taxon>
    </lineage>
</organism>
<dbReference type="SUPFAM" id="SSF88946">
    <property type="entry name" value="Sigma2 domain of RNA polymerase sigma factors"/>
    <property type="match status" value="1"/>
</dbReference>
<evidence type="ECO:0000256" key="4">
    <source>
        <dbReference type="ARBA" id="ARBA00023125"/>
    </source>
</evidence>
<sequence>MQTGQTDNDIIQQVRDGDQQAYAQLVTKYQNYVFTIVLRYVPGREDAEEVAQDVFVKAYRSLSDFRGESKFSTWLYTITTTTCITFLRKKKLEVHSLDNEKVLAHAENIDGGMRANQVEQKSRINMVNQAIALLSPEDAQVITLFYKGEQTLDEIAQVLGQETNTVKVRLHRARQRLKDKMEKYFAAEVRDYASH</sequence>
<dbReference type="GO" id="GO:0016987">
    <property type="term" value="F:sigma factor activity"/>
    <property type="evidence" value="ECO:0007669"/>
    <property type="project" value="UniProtKB-KW"/>
</dbReference>
<keyword evidence="3 6" id="KW-0731">Sigma factor</keyword>
<evidence type="ECO:0000256" key="5">
    <source>
        <dbReference type="ARBA" id="ARBA00023163"/>
    </source>
</evidence>
<comment type="similarity">
    <text evidence="1 6">Belongs to the sigma-70 factor family. ECF subfamily.</text>
</comment>
<evidence type="ECO:0000256" key="2">
    <source>
        <dbReference type="ARBA" id="ARBA00023015"/>
    </source>
</evidence>